<evidence type="ECO:0000256" key="2">
    <source>
        <dbReference type="SAM" id="MobiDB-lite"/>
    </source>
</evidence>
<dbReference type="OrthoDB" id="273807at2759"/>
<keyword evidence="3" id="KW-1133">Transmembrane helix</keyword>
<comment type="caution">
    <text evidence="4">The sequence shown here is derived from an EMBL/GenBank/DDBJ whole genome shotgun (WGS) entry which is preliminary data.</text>
</comment>
<dbReference type="EMBL" id="LGTL01000023">
    <property type="protein sequence ID" value="KPA75798.1"/>
    <property type="molecule type" value="Genomic_DNA"/>
</dbReference>
<feature type="region of interest" description="Disordered" evidence="2">
    <location>
        <begin position="337"/>
        <end position="360"/>
    </location>
</feature>
<gene>
    <name evidence="4" type="ORF">ABB37_08322</name>
</gene>
<dbReference type="AlphaFoldDB" id="A0A0N0DSE0"/>
<keyword evidence="3" id="KW-0812">Transmembrane</keyword>
<dbReference type="RefSeq" id="XP_015654237.1">
    <property type="nucleotide sequence ID" value="XM_015807288.1"/>
</dbReference>
<feature type="region of interest" description="Disordered" evidence="2">
    <location>
        <begin position="401"/>
        <end position="420"/>
    </location>
</feature>
<keyword evidence="1" id="KW-0175">Coiled coil</keyword>
<dbReference type="Proteomes" id="UP000037923">
    <property type="component" value="Unassembled WGS sequence"/>
</dbReference>
<protein>
    <submittedName>
        <fullName evidence="4">Uncharacterized protein</fullName>
    </submittedName>
</protein>
<sequence>MVYLRAITPALCELLDDAATAPQTAAAVRAFGEQRLRSLVHTEIPSLLDNALWVFLISLEQLLQRQGAALHHDSTTASLPRQLQLPSSIATVQAAVRWYGGELDLPLLHSPAAGVGSTAHEDVTDPSSSPRAKAQAPPPTTHRSLFSDTPSTRHDAVRLDALLQHRHQAPVTAAASTTTLAATDSPGNGPANAKDTFTGPLATVQLGLEALSNPKRAAALRQPRSLALVVRNLAALWSLVYLCKELRARQLRQEGLLRGDAVTTAAAGPARAATVCFHDYDLLLPWDLVYAVLTDSSSAGSAANEATTTQKKKCTPLTMAAVAARCRALADRHAAPQSTCSEADEAGPQQSGPPPPISLVINPAVTVVGDNPTRLRKNARIDAIEAAANRYYYSLLATSAHGQEGRPSPSSTASTSTASAAAHHEALRSSLASVDLGDYGVLDPSRMHACVPLRATTTGFSAASSSAISAGSSGGDLKTERAAKSYALFLRDASIGFDIQIMAVTGAGVGYYLGYLRGLNAESCTLYAVVGLVAMMLVDAVLIMIRIGRQDEAARRSRARIRRQREKLEKEGERIVQAMHRAADSGEGQVRTTVDPARLAGVDAYTKKRQ</sequence>
<feature type="transmembrane region" description="Helical" evidence="3">
    <location>
        <begin position="495"/>
        <end position="514"/>
    </location>
</feature>
<evidence type="ECO:0000256" key="3">
    <source>
        <dbReference type="SAM" id="Phobius"/>
    </source>
</evidence>
<organism evidence="4 5">
    <name type="scientific">Leptomonas pyrrhocoris</name>
    <name type="common">Firebug parasite</name>
    <dbReference type="NCBI Taxonomy" id="157538"/>
    <lineage>
        <taxon>Eukaryota</taxon>
        <taxon>Discoba</taxon>
        <taxon>Euglenozoa</taxon>
        <taxon>Kinetoplastea</taxon>
        <taxon>Metakinetoplastina</taxon>
        <taxon>Trypanosomatida</taxon>
        <taxon>Trypanosomatidae</taxon>
        <taxon>Leishmaniinae</taxon>
        <taxon>Leptomonas</taxon>
    </lineage>
</organism>
<keyword evidence="5" id="KW-1185">Reference proteome</keyword>
<dbReference type="OMA" id="CTLYAVV"/>
<dbReference type="GeneID" id="26908607"/>
<feature type="compositionally biased region" description="Low complexity" evidence="2">
    <location>
        <begin position="406"/>
        <end position="420"/>
    </location>
</feature>
<feature type="region of interest" description="Disordered" evidence="2">
    <location>
        <begin position="115"/>
        <end position="151"/>
    </location>
</feature>
<evidence type="ECO:0000313" key="4">
    <source>
        <dbReference type="EMBL" id="KPA75798.1"/>
    </source>
</evidence>
<feature type="compositionally biased region" description="Polar residues" evidence="2">
    <location>
        <begin position="141"/>
        <end position="150"/>
    </location>
</feature>
<dbReference type="VEuPathDB" id="TriTrypDB:LpyrH10_23_1070"/>
<name>A0A0N0DSE0_LEPPY</name>
<feature type="coiled-coil region" evidence="1">
    <location>
        <begin position="551"/>
        <end position="578"/>
    </location>
</feature>
<evidence type="ECO:0000313" key="5">
    <source>
        <dbReference type="Proteomes" id="UP000037923"/>
    </source>
</evidence>
<reference evidence="4 5" key="1">
    <citation type="submission" date="2015-07" db="EMBL/GenBank/DDBJ databases">
        <title>High-quality genome of monoxenous trypanosomatid Leptomonas pyrrhocoris.</title>
        <authorList>
            <person name="Flegontov P."/>
            <person name="Butenko A."/>
            <person name="Firsov S."/>
            <person name="Vlcek C."/>
            <person name="Logacheva M.D."/>
            <person name="Field M."/>
            <person name="Filatov D."/>
            <person name="Flegontova O."/>
            <person name="Gerasimov E."/>
            <person name="Jackson A.P."/>
            <person name="Kelly S."/>
            <person name="Opperdoes F."/>
            <person name="O'Reilly A."/>
            <person name="Votypka J."/>
            <person name="Yurchenko V."/>
            <person name="Lukes J."/>
        </authorList>
    </citation>
    <scope>NUCLEOTIDE SEQUENCE [LARGE SCALE GENOMIC DNA]</scope>
    <source>
        <strain evidence="4">H10</strain>
    </source>
</reference>
<evidence type="ECO:0000256" key="1">
    <source>
        <dbReference type="SAM" id="Coils"/>
    </source>
</evidence>
<keyword evidence="3" id="KW-0472">Membrane</keyword>
<feature type="transmembrane region" description="Helical" evidence="3">
    <location>
        <begin position="526"/>
        <end position="548"/>
    </location>
</feature>
<proteinExistence type="predicted"/>
<accession>A0A0N0DSE0</accession>